<accession>A0A0P8WLL4</accession>
<keyword evidence="3" id="KW-1185">Reference proteome</keyword>
<name>A0A0P8WLL4_9CLOT</name>
<evidence type="ECO:0000256" key="1">
    <source>
        <dbReference type="SAM" id="Coils"/>
    </source>
</evidence>
<evidence type="ECO:0000313" key="2">
    <source>
        <dbReference type="EMBL" id="KPU43326.1"/>
    </source>
</evidence>
<dbReference type="AlphaFoldDB" id="A0A0P8WLL4"/>
<organism evidence="2 3">
    <name type="scientific">Oxobacter pfennigii</name>
    <dbReference type="NCBI Taxonomy" id="36849"/>
    <lineage>
        <taxon>Bacteria</taxon>
        <taxon>Bacillati</taxon>
        <taxon>Bacillota</taxon>
        <taxon>Clostridia</taxon>
        <taxon>Eubacteriales</taxon>
        <taxon>Clostridiaceae</taxon>
        <taxon>Oxobacter</taxon>
    </lineage>
</organism>
<dbReference type="OrthoDB" id="2529553at2"/>
<proteinExistence type="predicted"/>
<sequence length="451" mass="53323">MTKIDLFIKLLDEREANEILKHFNAYVKGDNSDLKKVRLRTILKGQFPRKKNKNEVVDPFHQTCMRYKQEYLGMLNEDEFFVSITESGGVLPDYARLANLLIYYPERFEELCPMIEDNIKTGKGPFDLEFYFTKDEEVSGYIKKISYLEHNAVFIKVVDRIIARAVENKLIKIDPDKMEEMRNGSLADWHRLNKKEPGKPFMWKYYYLKTHENIDSSIVNSFCLDIIGCILVLYESSYVMCVEEVVKSKIGDYARELKAFKELAKSMENEKKGWEDKLNQATSEIQNMLEAKEKENQELNDQINKERMELKKKEKELSDRVKELEKMYSKEKRSKENLEKKINKNSEYLKYALAQQEKQKYIFGVISDMEINISKEIFKEVLFMPYKNWYDRVKDVDYVYIQREGISGTQLSQIKQYCSRNNIKDSIISVKNEKDLIEQISRLKVRMGGAS</sequence>
<gene>
    <name evidence="2" type="ORF">OXPF_27670</name>
</gene>
<evidence type="ECO:0000313" key="3">
    <source>
        <dbReference type="Proteomes" id="UP000050326"/>
    </source>
</evidence>
<reference evidence="2 3" key="1">
    <citation type="submission" date="2015-09" db="EMBL/GenBank/DDBJ databases">
        <title>Genome sequence of Oxobacter pfennigii DSM 3222.</title>
        <authorList>
            <person name="Poehlein A."/>
            <person name="Bengelsdorf F.R."/>
            <person name="Schiel-Bengelsdorf B."/>
            <person name="Duerre P."/>
            <person name="Daniel R."/>
        </authorList>
    </citation>
    <scope>NUCLEOTIDE SEQUENCE [LARGE SCALE GENOMIC DNA]</scope>
    <source>
        <strain evidence="2 3">DSM 3222</strain>
    </source>
</reference>
<dbReference type="Proteomes" id="UP000050326">
    <property type="component" value="Unassembled WGS sequence"/>
</dbReference>
<feature type="coiled-coil region" evidence="1">
    <location>
        <begin position="250"/>
        <end position="341"/>
    </location>
</feature>
<keyword evidence="1" id="KW-0175">Coiled coil</keyword>
<protein>
    <submittedName>
        <fullName evidence="2">Uncharacterized protein</fullName>
    </submittedName>
</protein>
<comment type="caution">
    <text evidence="2">The sequence shown here is derived from an EMBL/GenBank/DDBJ whole genome shotgun (WGS) entry which is preliminary data.</text>
</comment>
<dbReference type="EMBL" id="LKET01000039">
    <property type="protein sequence ID" value="KPU43326.1"/>
    <property type="molecule type" value="Genomic_DNA"/>
</dbReference>
<dbReference type="STRING" id="36849.OXPF_27670"/>
<dbReference type="RefSeq" id="WP_054875782.1">
    <property type="nucleotide sequence ID" value="NZ_LKET01000039.1"/>
</dbReference>